<name>A0A0G4EAT9_VITBC</name>
<dbReference type="InParanoid" id="A0A0G4EAT9"/>
<gene>
    <name evidence="4" type="ORF">Vbra_3602</name>
</gene>
<dbReference type="Pfam" id="PF05348">
    <property type="entry name" value="UMP1"/>
    <property type="match status" value="1"/>
</dbReference>
<dbReference type="GO" id="GO:0043248">
    <property type="term" value="P:proteasome assembly"/>
    <property type="evidence" value="ECO:0007669"/>
    <property type="project" value="InterPro"/>
</dbReference>
<dbReference type="VEuPathDB" id="CryptoDB:Vbra_3602"/>
<keyword evidence="1" id="KW-0143">Chaperone</keyword>
<keyword evidence="5" id="KW-1185">Reference proteome</keyword>
<dbReference type="Proteomes" id="UP000041254">
    <property type="component" value="Unassembled WGS sequence"/>
</dbReference>
<dbReference type="EMBL" id="CDMY01000130">
    <property type="protein sequence ID" value="CEL93023.1"/>
    <property type="molecule type" value="Genomic_DNA"/>
</dbReference>
<dbReference type="PANTHER" id="PTHR12828:SF3">
    <property type="entry name" value="PROTEASOME MATURATION PROTEIN"/>
    <property type="match status" value="1"/>
</dbReference>
<evidence type="ECO:0000256" key="1">
    <source>
        <dbReference type="ARBA" id="ARBA00023186"/>
    </source>
</evidence>
<protein>
    <recommendedName>
        <fullName evidence="6">Proteasome maturation factor UMP1</fullName>
    </recommendedName>
</protein>
<proteinExistence type="inferred from homology"/>
<feature type="region of interest" description="Disordered" evidence="3">
    <location>
        <begin position="106"/>
        <end position="127"/>
    </location>
</feature>
<dbReference type="PhylomeDB" id="A0A0G4EAT9"/>
<organism evidence="4 5">
    <name type="scientific">Vitrella brassicaformis (strain CCMP3155)</name>
    <dbReference type="NCBI Taxonomy" id="1169540"/>
    <lineage>
        <taxon>Eukaryota</taxon>
        <taxon>Sar</taxon>
        <taxon>Alveolata</taxon>
        <taxon>Colpodellida</taxon>
        <taxon>Vitrellaceae</taxon>
        <taxon>Vitrella</taxon>
    </lineage>
</organism>
<evidence type="ECO:0000256" key="2">
    <source>
        <dbReference type="ARBA" id="ARBA00043974"/>
    </source>
</evidence>
<comment type="similarity">
    <text evidence="2">Belongs to the POMP/UMP1 family.</text>
</comment>
<dbReference type="OrthoDB" id="15001at2759"/>
<reference evidence="4 5" key="1">
    <citation type="submission" date="2014-11" db="EMBL/GenBank/DDBJ databases">
        <authorList>
            <person name="Zhu J."/>
            <person name="Qi W."/>
            <person name="Song R."/>
        </authorList>
    </citation>
    <scope>NUCLEOTIDE SEQUENCE [LARGE SCALE GENOMIC DNA]</scope>
</reference>
<dbReference type="GO" id="GO:0005737">
    <property type="term" value="C:cytoplasm"/>
    <property type="evidence" value="ECO:0007669"/>
    <property type="project" value="TreeGrafter"/>
</dbReference>
<dbReference type="AlphaFoldDB" id="A0A0G4EAT9"/>
<evidence type="ECO:0000313" key="4">
    <source>
        <dbReference type="EMBL" id="CEL93023.1"/>
    </source>
</evidence>
<dbReference type="GO" id="GO:0005634">
    <property type="term" value="C:nucleus"/>
    <property type="evidence" value="ECO:0007669"/>
    <property type="project" value="TreeGrafter"/>
</dbReference>
<evidence type="ECO:0000256" key="3">
    <source>
        <dbReference type="SAM" id="MobiDB-lite"/>
    </source>
</evidence>
<evidence type="ECO:0000313" key="5">
    <source>
        <dbReference type="Proteomes" id="UP000041254"/>
    </source>
</evidence>
<accession>A0A0G4EAT9</accession>
<evidence type="ECO:0008006" key="6">
    <source>
        <dbReference type="Google" id="ProtNLM"/>
    </source>
</evidence>
<dbReference type="PANTHER" id="PTHR12828">
    <property type="entry name" value="PROTEASOME MATURATION PROTEIN UMP1"/>
    <property type="match status" value="1"/>
</dbReference>
<dbReference type="InterPro" id="IPR008012">
    <property type="entry name" value="Ump1"/>
</dbReference>
<sequence length="127" mass="14694">MDEKDLSQVGVQPLDMMRDGFRNITLDAHRKHPVEEMQTNGVRRHEESKVKRDAFLYGPGLAMKTQVERQMASTIRRLPGMKSSMVHLEMLMGLDDKILIKDYLGDDLPEDKTTSQTQHDLLDKERK</sequence>
<feature type="region of interest" description="Disordered" evidence="3">
    <location>
        <begin position="28"/>
        <end position="47"/>
    </location>
</feature>